<keyword evidence="2" id="KW-1185">Reference proteome</keyword>
<organism evidence="1 2">
    <name type="scientific">Klebsiella phage Miami</name>
    <dbReference type="NCBI Taxonomy" id="2767581"/>
    <lineage>
        <taxon>Viruses</taxon>
        <taxon>Duplodnaviria</taxon>
        <taxon>Heunggongvirae</taxon>
        <taxon>Uroviricota</taxon>
        <taxon>Caudoviricetes</taxon>
        <taxon>Chimalliviridae</taxon>
        <taxon>Miamivirus</taxon>
        <taxon>Miamivirus miami</taxon>
    </lineage>
</organism>
<dbReference type="EMBL" id="MT701590">
    <property type="protein sequence ID" value="QPB09176.1"/>
    <property type="molecule type" value="Genomic_DNA"/>
</dbReference>
<protein>
    <submittedName>
        <fullName evidence="1">Uncharacterized protein</fullName>
    </submittedName>
</protein>
<sequence>MSDKLTVSLFKLIKNHTGLTLKEGEFSLTGERPFWFRIPPFPLNPSSRERLRDLFQDNFDVTVVDYVDDYQIIFSQIEPTTSRRIKRVRNILDVLEREYGRNCLRPETGRILSGYYSTHKDRIEQEELAYNKKILNEALRRR</sequence>
<accession>A0A873WI76</accession>
<name>A0A873WI76_9CAUD</name>
<dbReference type="Proteomes" id="UP000662782">
    <property type="component" value="Segment"/>
</dbReference>
<gene>
    <name evidence="1" type="ORF">CPT_Miami_081</name>
</gene>
<reference evidence="1 2" key="1">
    <citation type="submission" date="2020-07" db="EMBL/GenBank/DDBJ databases">
        <title>Complete genome sequence of Klebsiella pneumoniae phage Miami.</title>
        <authorList>
            <person name="Mora D.A."/>
            <person name="Lessor L."/>
            <person name="Gill J."/>
            <person name="Liu M."/>
        </authorList>
    </citation>
    <scope>NUCLEOTIDE SEQUENCE [LARGE SCALE GENOMIC DNA]</scope>
</reference>
<evidence type="ECO:0000313" key="2">
    <source>
        <dbReference type="Proteomes" id="UP000662782"/>
    </source>
</evidence>
<proteinExistence type="predicted"/>
<evidence type="ECO:0000313" key="1">
    <source>
        <dbReference type="EMBL" id="QPB09176.1"/>
    </source>
</evidence>